<feature type="compositionally biased region" description="Acidic residues" evidence="1">
    <location>
        <begin position="253"/>
        <end position="262"/>
    </location>
</feature>
<feature type="region of interest" description="Disordered" evidence="1">
    <location>
        <begin position="243"/>
        <end position="279"/>
    </location>
</feature>
<dbReference type="EMBL" id="JAPCWZ010000005">
    <property type="protein sequence ID" value="KAK8862927.1"/>
    <property type="molecule type" value="Genomic_DNA"/>
</dbReference>
<feature type="compositionally biased region" description="Basic and acidic residues" evidence="1">
    <location>
        <begin position="132"/>
        <end position="143"/>
    </location>
</feature>
<accession>A0ABR2IH89</accession>
<evidence type="ECO:0000313" key="2">
    <source>
        <dbReference type="EMBL" id="KAK8862927.1"/>
    </source>
</evidence>
<organism evidence="2 3">
    <name type="scientific">Apiospora arundinis</name>
    <dbReference type="NCBI Taxonomy" id="335852"/>
    <lineage>
        <taxon>Eukaryota</taxon>
        <taxon>Fungi</taxon>
        <taxon>Dikarya</taxon>
        <taxon>Ascomycota</taxon>
        <taxon>Pezizomycotina</taxon>
        <taxon>Sordariomycetes</taxon>
        <taxon>Xylariomycetidae</taxon>
        <taxon>Amphisphaeriales</taxon>
        <taxon>Apiosporaceae</taxon>
        <taxon>Apiospora</taxon>
    </lineage>
</organism>
<feature type="compositionally biased region" description="Basic and acidic residues" evidence="1">
    <location>
        <begin position="243"/>
        <end position="252"/>
    </location>
</feature>
<name>A0ABR2IH89_9PEZI</name>
<keyword evidence="3" id="KW-1185">Reference proteome</keyword>
<evidence type="ECO:0000313" key="3">
    <source>
        <dbReference type="Proteomes" id="UP001390339"/>
    </source>
</evidence>
<sequence>MDTLDDCTSGNPEHTQTSKEAQGNRGQANRAAEVVTSKTNLQDSQCHDPPQCHTLLGQHGQPVQEQRWEKRQRQVRHRAPSPVDPENRHDDLVARLGADLGPRRRRRQGQRQEADDDGRAQDAPVPPAVPGRRRDLVEERGRRGEVEVPVAVAPRHELQAHEAPRRLGGHAGQQVEVARPDGVVDGEGVLGLARALALLLGLERLRGQAIQPVEARRQGQAQLDEGQHHGEVGEAVGLVRVLPRLEGDHVAEDDGDEGEEGGEDGHGQEYAFHGERLTG</sequence>
<proteinExistence type="predicted"/>
<evidence type="ECO:0000256" key="1">
    <source>
        <dbReference type="SAM" id="MobiDB-lite"/>
    </source>
</evidence>
<feature type="compositionally biased region" description="Basic and acidic residues" evidence="1">
    <location>
        <begin position="263"/>
        <end position="279"/>
    </location>
</feature>
<feature type="compositionally biased region" description="Polar residues" evidence="1">
    <location>
        <begin position="1"/>
        <end position="27"/>
    </location>
</feature>
<feature type="region of interest" description="Disordered" evidence="1">
    <location>
        <begin position="1"/>
        <end position="143"/>
    </location>
</feature>
<reference evidence="2 3" key="1">
    <citation type="journal article" date="2024" name="IMA Fungus">
        <title>Apiospora arundinis, a panoply of carbohydrate-active enzymes and secondary metabolites.</title>
        <authorList>
            <person name="Sorensen T."/>
            <person name="Petersen C."/>
            <person name="Muurmann A.T."/>
            <person name="Christiansen J.V."/>
            <person name="Brundto M.L."/>
            <person name="Overgaard C.K."/>
            <person name="Boysen A.T."/>
            <person name="Wollenberg R.D."/>
            <person name="Larsen T.O."/>
            <person name="Sorensen J.L."/>
            <person name="Nielsen K.L."/>
            <person name="Sondergaard T.E."/>
        </authorList>
    </citation>
    <scope>NUCLEOTIDE SEQUENCE [LARGE SCALE GENOMIC DNA]</scope>
    <source>
        <strain evidence="2 3">AAU 773</strain>
    </source>
</reference>
<protein>
    <submittedName>
        <fullName evidence="2">Uncharacterized protein</fullName>
    </submittedName>
</protein>
<comment type="caution">
    <text evidence="2">The sequence shown here is derived from an EMBL/GenBank/DDBJ whole genome shotgun (WGS) entry which is preliminary data.</text>
</comment>
<feature type="compositionally biased region" description="Basic and acidic residues" evidence="1">
    <location>
        <begin position="110"/>
        <end position="120"/>
    </location>
</feature>
<gene>
    <name evidence="2" type="ORF">PGQ11_009162</name>
</gene>
<dbReference type="Proteomes" id="UP001390339">
    <property type="component" value="Unassembled WGS sequence"/>
</dbReference>